<gene>
    <name evidence="1" type="ORF">VCR4J5_770050</name>
</gene>
<comment type="caution">
    <text evidence="1">The sequence shown here is derived from an EMBL/GenBank/DDBJ whole genome shotgun (WGS) entry which is preliminary data.</text>
</comment>
<name>A0ABP1X0Z8_9VIBR</name>
<keyword evidence="2" id="KW-1185">Reference proteome</keyword>
<organism evidence="1 2">
    <name type="scientific">Vibrio crassostreae</name>
    <dbReference type="NCBI Taxonomy" id="246167"/>
    <lineage>
        <taxon>Bacteria</taxon>
        <taxon>Pseudomonadati</taxon>
        <taxon>Pseudomonadota</taxon>
        <taxon>Gammaproteobacteria</taxon>
        <taxon>Vibrionales</taxon>
        <taxon>Vibrionaceae</taxon>
        <taxon>Vibrio</taxon>
    </lineage>
</organism>
<proteinExistence type="predicted"/>
<dbReference type="EMBL" id="CCJX01000165">
    <property type="protein sequence ID" value="CDT65393.1"/>
    <property type="molecule type" value="Genomic_DNA"/>
</dbReference>
<reference evidence="1 2" key="1">
    <citation type="submission" date="2014-06" db="EMBL/GenBank/DDBJ databases">
        <authorList>
            <person name="Le Roux F."/>
        </authorList>
    </citation>
    <scope>NUCLEOTIDE SEQUENCE [LARGE SCALE GENOMIC DNA]</scope>
    <source>
        <strain evidence="1 2">J5-4</strain>
    </source>
</reference>
<protein>
    <submittedName>
        <fullName evidence="1">Uncharacterized protein</fullName>
    </submittedName>
</protein>
<dbReference type="Proteomes" id="UP000049077">
    <property type="component" value="Unassembled WGS sequence"/>
</dbReference>
<evidence type="ECO:0000313" key="1">
    <source>
        <dbReference type="EMBL" id="CDT65393.1"/>
    </source>
</evidence>
<sequence length="92" mass="10134">MSIGWNCSIVQVSLADAAVGIRIARAKGKAKSTGFMRTTPYIKRATDNSTVMGRLNVMILLLGNGYIRRRSWLRIELAVVTKLKLTLSLLAL</sequence>
<evidence type="ECO:0000313" key="2">
    <source>
        <dbReference type="Proteomes" id="UP000049077"/>
    </source>
</evidence>
<accession>A0ABP1X0Z8</accession>